<feature type="region of interest" description="Disordered" evidence="1">
    <location>
        <begin position="88"/>
        <end position="110"/>
    </location>
</feature>
<feature type="region of interest" description="Disordered" evidence="1">
    <location>
        <begin position="1"/>
        <end position="23"/>
    </location>
</feature>
<sequence>MSEADADITTAPQHGASEQHASRKLIPFSGARPRHHLDIAYLSLKRTGVAASLVLHSLLIVFALVNLHWAMPSTELEPLVVSVTLEDMPEEEARRSPEEVEPPEEAAPPEGMVVQAPAKDNAKLISANKSDEAVIHPHDMFFGGVLKQGNEIRWSLRALAAEAYTLDDYLGNYKIRGEDRIIRIIDGRKKYGKLLFLDEQTGELRQLTQFGDKIFTYGPTFEAEEPVVGSITFLPIKHHAESGDTEIPSRILWLPPDPPSKYGEKIRFDEREVQVAAGLRGFLTAPPGKGPYPAVVWAADAGCRSHFSYRVVARELALNGMAMLSLTAPECPDPPDDLRPVVTAEHIRQGLAFLRNLPGVDARQVGVWARNAGLGPALDTFEQPGGPTFLITIQEKVDEDALSTAQIHAPRDVRSLWFLVGDNTWSTAMTKRLSGRDVEVRAITPPRTYDTRSDPDADIDRLKLIGPVYAADVLKWQGIEHPAGQGDS</sequence>
<evidence type="ECO:0000256" key="2">
    <source>
        <dbReference type="SAM" id="Phobius"/>
    </source>
</evidence>
<feature type="transmembrane region" description="Helical" evidence="2">
    <location>
        <begin position="49"/>
        <end position="71"/>
    </location>
</feature>
<accession>A0ABX6NIK7</accession>
<keyword evidence="2" id="KW-0472">Membrane</keyword>
<dbReference type="InterPro" id="IPR029058">
    <property type="entry name" value="AB_hydrolase_fold"/>
</dbReference>
<proteinExistence type="predicted"/>
<name>A0ABX6NIK7_9BACT</name>
<keyword evidence="2" id="KW-1133">Transmembrane helix</keyword>
<dbReference type="Gene3D" id="3.40.50.1820">
    <property type="entry name" value="alpha/beta hydrolase"/>
    <property type="match status" value="1"/>
</dbReference>
<dbReference type="SUPFAM" id="SSF53474">
    <property type="entry name" value="alpha/beta-Hydrolases"/>
    <property type="match status" value="1"/>
</dbReference>
<gene>
    <name evidence="3" type="ORF">E8L03_16735</name>
</gene>
<evidence type="ECO:0000256" key="1">
    <source>
        <dbReference type="SAM" id="MobiDB-lite"/>
    </source>
</evidence>
<keyword evidence="2" id="KW-0812">Transmembrane</keyword>
<keyword evidence="4" id="KW-1185">Reference proteome</keyword>
<dbReference type="EMBL" id="CP039543">
    <property type="protein sequence ID" value="QJT10471.1"/>
    <property type="molecule type" value="Genomic_DNA"/>
</dbReference>
<organism evidence="3 4">
    <name type="scientific">Oceanidesulfovibrio marinus</name>
    <dbReference type="NCBI Taxonomy" id="370038"/>
    <lineage>
        <taxon>Bacteria</taxon>
        <taxon>Pseudomonadati</taxon>
        <taxon>Thermodesulfobacteriota</taxon>
        <taxon>Desulfovibrionia</taxon>
        <taxon>Desulfovibrionales</taxon>
        <taxon>Desulfovibrionaceae</taxon>
        <taxon>Oceanidesulfovibrio</taxon>
    </lineage>
</organism>
<dbReference type="RefSeq" id="WP_171267983.1">
    <property type="nucleotide sequence ID" value="NZ_CP039543.1"/>
</dbReference>
<dbReference type="Proteomes" id="UP000503251">
    <property type="component" value="Chromosome"/>
</dbReference>
<evidence type="ECO:0000313" key="4">
    <source>
        <dbReference type="Proteomes" id="UP000503251"/>
    </source>
</evidence>
<protein>
    <submittedName>
        <fullName evidence="3">Uncharacterized protein</fullName>
    </submittedName>
</protein>
<reference evidence="3 4" key="1">
    <citation type="submission" date="2019-04" db="EMBL/GenBank/DDBJ databases">
        <title>Isolation and culture of sulfate reducing bacteria from the cold seep of the South China Sea.</title>
        <authorList>
            <person name="Sun C."/>
            <person name="Liu R."/>
        </authorList>
    </citation>
    <scope>NUCLEOTIDE SEQUENCE [LARGE SCALE GENOMIC DNA]</scope>
    <source>
        <strain evidence="3 4">CS1</strain>
    </source>
</reference>
<evidence type="ECO:0000313" key="3">
    <source>
        <dbReference type="EMBL" id="QJT10471.1"/>
    </source>
</evidence>